<feature type="domain" description="ABC transporter" evidence="3">
    <location>
        <begin position="335"/>
        <end position="560"/>
    </location>
</feature>
<evidence type="ECO:0000259" key="3">
    <source>
        <dbReference type="PROSITE" id="PS50893"/>
    </source>
</evidence>
<dbReference type="InterPro" id="IPR027417">
    <property type="entry name" value="P-loop_NTPase"/>
</dbReference>
<dbReference type="GO" id="GO:0016887">
    <property type="term" value="F:ATP hydrolysis activity"/>
    <property type="evidence" value="ECO:0007669"/>
    <property type="project" value="InterPro"/>
</dbReference>
<dbReference type="HOGENOM" id="CLU_000604_45_3_1"/>
<dbReference type="KEGG" id="pgu:PGUG_00495"/>
<dbReference type="eggNOG" id="KOG0927">
    <property type="taxonomic scope" value="Eukaryota"/>
</dbReference>
<dbReference type="Pfam" id="PF00005">
    <property type="entry name" value="ABC_tran"/>
    <property type="match status" value="2"/>
</dbReference>
<dbReference type="SUPFAM" id="SSF52540">
    <property type="entry name" value="P-loop containing nucleoside triphosphate hydrolases"/>
    <property type="match status" value="2"/>
</dbReference>
<dbReference type="PROSITE" id="PS50893">
    <property type="entry name" value="ABC_TRANSPORTER_2"/>
    <property type="match status" value="2"/>
</dbReference>
<evidence type="ECO:0000256" key="1">
    <source>
        <dbReference type="ARBA" id="ARBA00022741"/>
    </source>
</evidence>
<dbReference type="FunCoup" id="A5DB40">
    <property type="interactions" value="51"/>
</dbReference>
<dbReference type="GO" id="GO:0005524">
    <property type="term" value="F:ATP binding"/>
    <property type="evidence" value="ECO:0007669"/>
    <property type="project" value="UniProtKB-KW"/>
</dbReference>
<dbReference type="GO" id="GO:0005739">
    <property type="term" value="C:mitochondrion"/>
    <property type="evidence" value="ECO:0007669"/>
    <property type="project" value="TreeGrafter"/>
</dbReference>
<dbReference type="InterPro" id="IPR003593">
    <property type="entry name" value="AAA+_ATPase"/>
</dbReference>
<evidence type="ECO:0000256" key="2">
    <source>
        <dbReference type="ARBA" id="ARBA00022840"/>
    </source>
</evidence>
<keyword evidence="2" id="KW-0067">ATP-binding</keyword>
<dbReference type="RefSeq" id="XP_001487118.2">
    <property type="nucleotide sequence ID" value="XM_001487068.1"/>
</dbReference>
<dbReference type="STRING" id="294746.A5DB40"/>
<dbReference type="PANTHER" id="PTHR43514">
    <property type="entry name" value="ABC TRANSPORTER I FAMILY MEMBER 10"/>
    <property type="match status" value="1"/>
</dbReference>
<dbReference type="InParanoid" id="A5DB40"/>
<dbReference type="OrthoDB" id="10255969at2759"/>
<sequence length="566" mass="63819">MALNKLSACPPTPRNAAFFTQPFILLMHLTRRLLSAAKPLISIEQSLFEKRAVYEAGIRRKEYVFPNRISHFEAYKPNSSTSGSTNPHFWAVTGPRKSDFLSIVAGKYVPEPATGRKYSILPHERIQFLNFRESSGLDKVHLSARYESFSSKADHELTDDVNSVRNYVTGANNYNSKTSASVSDELTNMLLEMFNLTHLAKKWINSLSNGQMRRARIARSLINKPDMLVIDDPFLGLDPEATELVCASLAKVANELHTSVILGLRVQDDVPDWIGHMAFVNDDGLALAGARDKVEENLDKFVKLQTVIHEKNERDHAHQWRQIDQSVLQNEKCHVQFQNASVVYKGLPVLQNFNWCIPRGSRWRILGNNGTGKTTILSLITADHPQSWKSVLSIDGVLRKSGSGANFFDVNNAIGMSSPELHALVPTSKTMMEIILNGLVKDVGNSNFLYKPKEPIELPKSMERFQDRLSIYGDVPFGELSVTDQKLALFLRAVIKNPSLLILDEAFSCMDDEDVMVQCHRFIEQELQDCTVLTIGHIDWEVAPHDYVLKLTGDVHRSYQIWAKKS</sequence>
<evidence type="ECO:0000313" key="5">
    <source>
        <dbReference type="Proteomes" id="UP000001997"/>
    </source>
</evidence>
<protein>
    <recommendedName>
        <fullName evidence="3">ABC transporter domain-containing protein</fullName>
    </recommendedName>
</protein>
<name>A5DB40_PICGU</name>
<gene>
    <name evidence="4" type="ORF">PGUG_00495</name>
</gene>
<dbReference type="InterPro" id="IPR003439">
    <property type="entry name" value="ABC_transporter-like_ATP-bd"/>
</dbReference>
<dbReference type="Proteomes" id="UP000001997">
    <property type="component" value="Unassembled WGS sequence"/>
</dbReference>
<keyword evidence="1" id="KW-0547">Nucleotide-binding</keyword>
<feature type="domain" description="ABC transporter" evidence="3">
    <location>
        <begin position="58"/>
        <end position="307"/>
    </location>
</feature>
<organism evidence="4 5">
    <name type="scientific">Meyerozyma guilliermondii (strain ATCC 6260 / CBS 566 / DSM 6381 / JCM 1539 / NBRC 10279 / NRRL Y-324)</name>
    <name type="common">Yeast</name>
    <name type="synonym">Candida guilliermondii</name>
    <dbReference type="NCBI Taxonomy" id="294746"/>
    <lineage>
        <taxon>Eukaryota</taxon>
        <taxon>Fungi</taxon>
        <taxon>Dikarya</taxon>
        <taxon>Ascomycota</taxon>
        <taxon>Saccharomycotina</taxon>
        <taxon>Pichiomycetes</taxon>
        <taxon>Debaryomycetaceae</taxon>
        <taxon>Meyerozyma</taxon>
    </lineage>
</organism>
<dbReference type="OMA" id="WEIKKHI"/>
<dbReference type="InterPro" id="IPR050334">
    <property type="entry name" value="Molybdenum_import_ModC"/>
</dbReference>
<dbReference type="Gene3D" id="3.40.50.300">
    <property type="entry name" value="P-loop containing nucleotide triphosphate hydrolases"/>
    <property type="match status" value="2"/>
</dbReference>
<reference evidence="4 5" key="1">
    <citation type="journal article" date="2009" name="Nature">
        <title>Evolution of pathogenicity and sexual reproduction in eight Candida genomes.</title>
        <authorList>
            <person name="Butler G."/>
            <person name="Rasmussen M.D."/>
            <person name="Lin M.F."/>
            <person name="Santos M.A."/>
            <person name="Sakthikumar S."/>
            <person name="Munro C.A."/>
            <person name="Rheinbay E."/>
            <person name="Grabherr M."/>
            <person name="Forche A."/>
            <person name="Reedy J.L."/>
            <person name="Agrafioti I."/>
            <person name="Arnaud M.B."/>
            <person name="Bates S."/>
            <person name="Brown A.J."/>
            <person name="Brunke S."/>
            <person name="Costanzo M.C."/>
            <person name="Fitzpatrick D.A."/>
            <person name="de Groot P.W."/>
            <person name="Harris D."/>
            <person name="Hoyer L.L."/>
            <person name="Hube B."/>
            <person name="Klis F.M."/>
            <person name="Kodira C."/>
            <person name="Lennard N."/>
            <person name="Logue M.E."/>
            <person name="Martin R."/>
            <person name="Neiman A.M."/>
            <person name="Nikolaou E."/>
            <person name="Quail M.A."/>
            <person name="Quinn J."/>
            <person name="Santos M.C."/>
            <person name="Schmitzberger F.F."/>
            <person name="Sherlock G."/>
            <person name="Shah P."/>
            <person name="Silverstein K.A."/>
            <person name="Skrzypek M.S."/>
            <person name="Soll D."/>
            <person name="Staggs R."/>
            <person name="Stansfield I."/>
            <person name="Stumpf M.P."/>
            <person name="Sudbery P.E."/>
            <person name="Srikantha T."/>
            <person name="Zeng Q."/>
            <person name="Berman J."/>
            <person name="Berriman M."/>
            <person name="Heitman J."/>
            <person name="Gow N.A."/>
            <person name="Lorenz M.C."/>
            <person name="Birren B.W."/>
            <person name="Kellis M."/>
            <person name="Cuomo C.A."/>
        </authorList>
    </citation>
    <scope>NUCLEOTIDE SEQUENCE [LARGE SCALE GENOMIC DNA]</scope>
    <source>
        <strain evidence="5">ATCC 6260 / CBS 566 / DSM 6381 / JCM 1539 / NBRC 10279 / NRRL Y-324</strain>
    </source>
</reference>
<dbReference type="PANTHER" id="PTHR43514:SF4">
    <property type="entry name" value="ABC TRANSPORTER I FAMILY MEMBER 10"/>
    <property type="match status" value="1"/>
</dbReference>
<dbReference type="SMART" id="SM00382">
    <property type="entry name" value="AAA"/>
    <property type="match status" value="2"/>
</dbReference>
<keyword evidence="5" id="KW-1185">Reference proteome</keyword>
<proteinExistence type="predicted"/>
<evidence type="ECO:0000313" key="4">
    <source>
        <dbReference type="EMBL" id="EDK36397.2"/>
    </source>
</evidence>
<dbReference type="EMBL" id="CH408155">
    <property type="protein sequence ID" value="EDK36397.2"/>
    <property type="molecule type" value="Genomic_DNA"/>
</dbReference>
<dbReference type="AlphaFoldDB" id="A5DB40"/>
<accession>A5DB40</accession>
<dbReference type="GeneID" id="5129615"/>